<dbReference type="Pfam" id="PF04230">
    <property type="entry name" value="PS_pyruv_trans"/>
    <property type="match status" value="1"/>
</dbReference>
<dbReference type="EMBL" id="KY710701">
    <property type="protein sequence ID" value="AXY99566.1"/>
    <property type="molecule type" value="Genomic_DNA"/>
</dbReference>
<reference evidence="2" key="1">
    <citation type="journal article" date="2017" name="PLoS ONE">
        <title>Genetic diversity of the O antigens of Proteus species and the development of a suspension array for molecular serotyping.</title>
        <authorList>
            <person name="Yu X."/>
            <person name="Torzewska A."/>
            <person name="Zhang X."/>
            <person name="Yin Z."/>
            <person name="Drzewiecka D."/>
            <person name="Cao H."/>
            <person name="Liu B."/>
            <person name="Knirel Y.A."/>
            <person name="Rozalski A."/>
            <person name="Wang L."/>
        </authorList>
    </citation>
    <scope>NUCLEOTIDE SEQUENCE</scope>
    <source>
        <strain evidence="2">PrK 47/57</strain>
    </source>
</reference>
<dbReference type="RefSeq" id="WP_049220115.1">
    <property type="nucleotide sequence ID" value="NZ_CP071773.1"/>
</dbReference>
<dbReference type="AlphaFoldDB" id="A0A385JMQ1"/>
<name>A0A385JMQ1_PROMI</name>
<dbReference type="GO" id="GO:0016740">
    <property type="term" value="F:transferase activity"/>
    <property type="evidence" value="ECO:0007669"/>
    <property type="project" value="UniProtKB-KW"/>
</dbReference>
<keyword evidence="2" id="KW-0808">Transferase</keyword>
<evidence type="ECO:0000259" key="1">
    <source>
        <dbReference type="Pfam" id="PF04230"/>
    </source>
</evidence>
<evidence type="ECO:0000313" key="2">
    <source>
        <dbReference type="EMBL" id="AXY99566.1"/>
    </source>
</evidence>
<organism evidence="2">
    <name type="scientific">Proteus mirabilis</name>
    <dbReference type="NCBI Taxonomy" id="584"/>
    <lineage>
        <taxon>Bacteria</taxon>
        <taxon>Pseudomonadati</taxon>
        <taxon>Pseudomonadota</taxon>
        <taxon>Gammaproteobacteria</taxon>
        <taxon>Enterobacterales</taxon>
        <taxon>Morganellaceae</taxon>
        <taxon>Proteus</taxon>
    </lineage>
</organism>
<proteinExistence type="predicted"/>
<protein>
    <submittedName>
        <fullName evidence="2">Polysaccharide pyruvyl transferase</fullName>
    </submittedName>
</protein>
<feature type="domain" description="Polysaccharide pyruvyl transferase" evidence="1">
    <location>
        <begin position="41"/>
        <end position="300"/>
    </location>
</feature>
<dbReference type="InterPro" id="IPR007345">
    <property type="entry name" value="Polysacch_pyruvyl_Trfase"/>
</dbReference>
<accession>A0A385JMQ1</accession>
<sequence>MINIKPNKYQNTSIKNYLTEIHNDNGKFTSAIYLDIPCYHNLGDMLIYLGAKKMLHDLNVTVRYTESALSHNLKKIKRILKQHPDTVILMQGGGNFGDLYSEAQTYRLNIIKKFKNEKIIILPQTIWYDNYNNYLNDKEIIKKAKNLTIYTRDERSFNYISNITSIKINMMPDTAHWLWDDGINILNKKINHKGTKKILIHRTDDELSTESLKDDNYHKIFDWPNLESSKDKLFEKIIRFQQRKLPFLNNLFIKKWEKHMYSFCSKGVSELNEANDITTSRLHGFILSYIMNKNVSVLDNRYGKNYSYIKKWINND</sequence>